<dbReference type="AlphaFoldDB" id="A0A6V2PHI0"/>
<name>A0A6V2PHI0_9STRA</name>
<dbReference type="PANTHER" id="PTHR34801">
    <property type="entry name" value="EXPRESSED PROTEIN"/>
    <property type="match status" value="1"/>
</dbReference>
<evidence type="ECO:0008006" key="3">
    <source>
        <dbReference type="Google" id="ProtNLM"/>
    </source>
</evidence>
<dbReference type="Pfam" id="PF07386">
    <property type="entry name" value="DUF1499"/>
    <property type="match status" value="1"/>
</dbReference>
<dbReference type="PANTHER" id="PTHR34801:SF6">
    <property type="entry name" value="SLL1620 PROTEIN"/>
    <property type="match status" value="1"/>
</dbReference>
<proteinExistence type="predicted"/>
<sequence>MVRFASLAILATSLVASTSAYTAGNNNGRRTFVQNIATATAGVAFLGTTSEAAFALESCPADSKNCVRTSWTPPADTSKSDVIAAVRDVINAYPQEGQAEVDGGGWSIAVDELDGAGTARVEYRSSGKGFFAKAFNGGKPFVDDLKVEIQDSGVVQVKSQSRIGESDFGVNAKRVDYLKAKLAAKGWKV</sequence>
<reference evidence="2" key="1">
    <citation type="submission" date="2021-01" db="EMBL/GenBank/DDBJ databases">
        <authorList>
            <person name="Corre E."/>
            <person name="Pelletier E."/>
            <person name="Niang G."/>
            <person name="Scheremetjew M."/>
            <person name="Finn R."/>
            <person name="Kale V."/>
            <person name="Holt S."/>
            <person name="Cochrane G."/>
            <person name="Meng A."/>
            <person name="Brown T."/>
            <person name="Cohen L."/>
        </authorList>
    </citation>
    <scope>NUCLEOTIDE SEQUENCE</scope>
    <source>
        <strain evidence="2">Pop2</strain>
    </source>
</reference>
<evidence type="ECO:0000256" key="1">
    <source>
        <dbReference type="SAM" id="SignalP"/>
    </source>
</evidence>
<gene>
    <name evidence="2" type="ORF">DBRI1063_LOCUS5496</name>
</gene>
<evidence type="ECO:0000313" key="2">
    <source>
        <dbReference type="EMBL" id="CAD9319579.1"/>
    </source>
</evidence>
<protein>
    <recommendedName>
        <fullName evidence="3">DUF1499 domain-containing protein</fullName>
    </recommendedName>
</protein>
<dbReference type="InterPro" id="IPR010865">
    <property type="entry name" value="DUF1499"/>
</dbReference>
<accession>A0A6V2PHI0</accession>
<organism evidence="2">
    <name type="scientific">Ditylum brightwellii</name>
    <dbReference type="NCBI Taxonomy" id="49249"/>
    <lineage>
        <taxon>Eukaryota</taxon>
        <taxon>Sar</taxon>
        <taxon>Stramenopiles</taxon>
        <taxon>Ochrophyta</taxon>
        <taxon>Bacillariophyta</taxon>
        <taxon>Mediophyceae</taxon>
        <taxon>Lithodesmiophycidae</taxon>
        <taxon>Lithodesmiales</taxon>
        <taxon>Lithodesmiaceae</taxon>
        <taxon>Ditylum</taxon>
    </lineage>
</organism>
<feature type="signal peptide" evidence="1">
    <location>
        <begin position="1"/>
        <end position="20"/>
    </location>
</feature>
<feature type="chain" id="PRO_5030160951" description="DUF1499 domain-containing protein" evidence="1">
    <location>
        <begin position="21"/>
        <end position="189"/>
    </location>
</feature>
<dbReference type="EMBL" id="HBGN01008566">
    <property type="protein sequence ID" value="CAD9319579.1"/>
    <property type="molecule type" value="Transcribed_RNA"/>
</dbReference>
<keyword evidence="1" id="KW-0732">Signal</keyword>